<reference evidence="3" key="1">
    <citation type="submission" date="2015-02" db="EMBL/GenBank/DDBJ databases">
        <authorList>
            <person name="Gon?alves P."/>
        </authorList>
    </citation>
    <scope>NUCLEOTIDE SEQUENCE [LARGE SCALE GENOMIC DNA]</scope>
</reference>
<evidence type="ECO:0000313" key="3">
    <source>
        <dbReference type="Proteomes" id="UP000243876"/>
    </source>
</evidence>
<dbReference type="PANTHER" id="PTHR22642">
    <property type="entry name" value="IMIDAZOLONEPROPIONASE"/>
    <property type="match status" value="1"/>
</dbReference>
<dbReference type="Gene3D" id="3.20.20.140">
    <property type="entry name" value="Metal-dependent hydrolases"/>
    <property type="match status" value="2"/>
</dbReference>
<dbReference type="EMBL" id="CENE01000035">
    <property type="protein sequence ID" value="CEQ42769.1"/>
    <property type="molecule type" value="Genomic_DNA"/>
</dbReference>
<feature type="non-terminal residue" evidence="2">
    <location>
        <position position="1"/>
    </location>
</feature>
<accession>A0A0D6ES46</accession>
<organism evidence="2 3">
    <name type="scientific">Sporidiobolus salmonicolor</name>
    <name type="common">Yeast-like fungus</name>
    <name type="synonym">Sporobolomyces salmonicolor</name>
    <dbReference type="NCBI Taxonomy" id="5005"/>
    <lineage>
        <taxon>Eukaryota</taxon>
        <taxon>Fungi</taxon>
        <taxon>Dikarya</taxon>
        <taxon>Basidiomycota</taxon>
        <taxon>Pucciniomycotina</taxon>
        <taxon>Microbotryomycetes</taxon>
        <taxon>Sporidiobolales</taxon>
        <taxon>Sporidiobolaceae</taxon>
        <taxon>Sporobolomyces</taxon>
    </lineage>
</organism>
<dbReference type="InterPro" id="IPR033932">
    <property type="entry name" value="YtcJ-like"/>
</dbReference>
<feature type="domain" description="Amidohydrolase 3" evidence="1">
    <location>
        <begin position="381"/>
        <end position="619"/>
    </location>
</feature>
<dbReference type="SUPFAM" id="SSF51338">
    <property type="entry name" value="Composite domain of metallo-dependent hydrolases"/>
    <property type="match status" value="2"/>
</dbReference>
<dbReference type="Gene3D" id="3.10.310.70">
    <property type="match status" value="1"/>
</dbReference>
<proteinExistence type="predicted"/>
<dbReference type="InterPro" id="IPR032466">
    <property type="entry name" value="Metal_Hydrolase"/>
</dbReference>
<dbReference type="Pfam" id="PF07969">
    <property type="entry name" value="Amidohydro_3"/>
    <property type="match status" value="2"/>
</dbReference>
<dbReference type="AlphaFoldDB" id="A0A0D6ES46"/>
<dbReference type="InterPro" id="IPR011059">
    <property type="entry name" value="Metal-dep_hydrolase_composite"/>
</dbReference>
<dbReference type="SUPFAM" id="SSF51556">
    <property type="entry name" value="Metallo-dependent hydrolases"/>
    <property type="match status" value="1"/>
</dbReference>
<dbReference type="Proteomes" id="UP000243876">
    <property type="component" value="Unassembled WGS sequence"/>
</dbReference>
<sequence length="624" mass="68503">MDESDGARELRVQCIVVAEGKIVGRGTVEEVRATWGDRDTRGSLAPQGGEAVKLFWLKRGETILPGLIDAHAHLLAYGESKSAVDLIGATSVAEVVDRIAAFIDRDPDLRTDRNRFILGLGWDQTKYDDTERKFPTAVNHCNGTEWRVWQHDLDRDPRLKGRPIYLKRIDVHALWVSPAILAALPSSLPHTVPGGEIIRLPNGAASGIFLDNAMNYINAIIPPWTDQNRIAYLRIAARSMLSRGLTSAHDAALSLSDVSFFKSLDKEGRLPVRVYGMLACDEPGLGGWCGDEEGAERYEGDRFTLRAVKIFTDGALGSWGAAMHEPYSDAPDKRGILILPEEELKPLVLKASVVFPLLVCRIKPVLMGFFLGWGRKWVEKVNVHGIGDRANTLILDAFEAALSNVSSSSSSLASKRNPLRLRVEHAQILRKEDIARMGRLEIVASFQPTHATSDMGYAEQRLGSERIKGAYAWRSMIEAGAPYAVGSDFPVESVDPFLGIYAAVTRKWTGGRGSPHGSDEGCQGPLRLTRPEFSSERLTPLEALRGFTTAAAYASFQESRVGSLSPGKEADFVVVRDGDVLELGEAKEGETSEERRRREERLETVGERVRATVVAGRVMHGAGL</sequence>
<dbReference type="InterPro" id="IPR013108">
    <property type="entry name" value="Amidohydro_3"/>
</dbReference>
<dbReference type="CDD" id="cd01300">
    <property type="entry name" value="YtcJ_like"/>
    <property type="match status" value="1"/>
</dbReference>
<keyword evidence="3" id="KW-1185">Reference proteome</keyword>
<name>A0A0D6ES46_SPOSA</name>
<dbReference type="PANTHER" id="PTHR22642:SF2">
    <property type="entry name" value="PROTEIN LONG AFTER FAR-RED 3"/>
    <property type="match status" value="1"/>
</dbReference>
<dbReference type="GO" id="GO:0016810">
    <property type="term" value="F:hydrolase activity, acting on carbon-nitrogen (but not peptide) bonds"/>
    <property type="evidence" value="ECO:0007669"/>
    <property type="project" value="InterPro"/>
</dbReference>
<dbReference type="OrthoDB" id="3501663at2759"/>
<feature type="domain" description="Amidohydrolase 3" evidence="1">
    <location>
        <begin position="59"/>
        <end position="351"/>
    </location>
</feature>
<gene>
    <name evidence="2" type="primary">SPOSA6832_04616</name>
</gene>
<evidence type="ECO:0000313" key="2">
    <source>
        <dbReference type="EMBL" id="CEQ42769.1"/>
    </source>
</evidence>
<protein>
    <submittedName>
        <fullName evidence="2">SPOSA6832_04616-mRNA-1:cds</fullName>
    </submittedName>
</protein>
<evidence type="ECO:0000259" key="1">
    <source>
        <dbReference type="Pfam" id="PF07969"/>
    </source>
</evidence>